<dbReference type="RefSeq" id="WP_344548354.1">
    <property type="nucleotide sequence ID" value="NZ_BAAATD010000018.1"/>
</dbReference>
<evidence type="ECO:0000313" key="2">
    <source>
        <dbReference type="EMBL" id="GAA2634470.1"/>
    </source>
</evidence>
<evidence type="ECO:0000313" key="3">
    <source>
        <dbReference type="Proteomes" id="UP001501509"/>
    </source>
</evidence>
<protein>
    <submittedName>
        <fullName evidence="2">Uncharacterized protein</fullName>
    </submittedName>
</protein>
<feature type="region of interest" description="Disordered" evidence="1">
    <location>
        <begin position="84"/>
        <end position="116"/>
    </location>
</feature>
<keyword evidence="3" id="KW-1185">Reference proteome</keyword>
<reference evidence="3" key="1">
    <citation type="journal article" date="2019" name="Int. J. Syst. Evol. Microbiol.">
        <title>The Global Catalogue of Microorganisms (GCM) 10K type strain sequencing project: providing services to taxonomists for standard genome sequencing and annotation.</title>
        <authorList>
            <consortium name="The Broad Institute Genomics Platform"/>
            <consortium name="The Broad Institute Genome Sequencing Center for Infectious Disease"/>
            <person name="Wu L."/>
            <person name="Ma J."/>
        </authorList>
    </citation>
    <scope>NUCLEOTIDE SEQUENCE [LARGE SCALE GENOMIC DNA]</scope>
    <source>
        <strain evidence="3">JCM 6833</strain>
    </source>
</reference>
<dbReference type="Pfam" id="PF20242">
    <property type="entry name" value="Emfourin"/>
    <property type="match status" value="1"/>
</dbReference>
<dbReference type="Proteomes" id="UP001501509">
    <property type="component" value="Unassembled WGS sequence"/>
</dbReference>
<evidence type="ECO:0000256" key="1">
    <source>
        <dbReference type="SAM" id="MobiDB-lite"/>
    </source>
</evidence>
<dbReference type="EMBL" id="BAAATD010000018">
    <property type="protein sequence ID" value="GAA2634470.1"/>
    <property type="molecule type" value="Genomic_DNA"/>
</dbReference>
<comment type="caution">
    <text evidence="2">The sequence shown here is derived from an EMBL/GenBank/DDBJ whole genome shotgun (WGS) entry which is preliminary data.</text>
</comment>
<dbReference type="InterPro" id="IPR049457">
    <property type="entry name" value="Emfourin"/>
</dbReference>
<organism evidence="2 3">
    <name type="scientific">Actinomadura fulvescens</name>
    <dbReference type="NCBI Taxonomy" id="46160"/>
    <lineage>
        <taxon>Bacteria</taxon>
        <taxon>Bacillati</taxon>
        <taxon>Actinomycetota</taxon>
        <taxon>Actinomycetes</taxon>
        <taxon>Streptosporangiales</taxon>
        <taxon>Thermomonosporaceae</taxon>
        <taxon>Actinomadura</taxon>
    </lineage>
</organism>
<proteinExistence type="predicted"/>
<gene>
    <name evidence="2" type="ORF">GCM10010411_86590</name>
</gene>
<accession>A0ABP6D9B0</accession>
<sequence>MRVKIESTGGFAGDQVMVALYDTGELPKEEADRLREAVAALAAADESGEPGEIGADLPAYRVTVGELDGDQRVFEVVGTHPDAVDGPLTVLLRGPAEPAEPPEGKPASKPPSPSGL</sequence>
<name>A0ABP6D9B0_9ACTN</name>